<dbReference type="OrthoDB" id="5959317at2"/>
<evidence type="ECO:0000313" key="3">
    <source>
        <dbReference type="EMBL" id="KAF1690806.1"/>
    </source>
</evidence>
<dbReference type="AlphaFoldDB" id="A0A921P4S2"/>
<dbReference type="EMBL" id="PDWK01000002">
    <property type="protein sequence ID" value="KAF1690806.1"/>
    <property type="molecule type" value="Genomic_DNA"/>
</dbReference>
<evidence type="ECO:0008006" key="5">
    <source>
        <dbReference type="Google" id="ProtNLM"/>
    </source>
</evidence>
<protein>
    <recommendedName>
        <fullName evidence="5">Secreted protein</fullName>
    </recommendedName>
</protein>
<accession>A0A921P4S2</accession>
<dbReference type="RefSeq" id="WP_162123182.1">
    <property type="nucleotide sequence ID" value="NZ_PDWK01000002.1"/>
</dbReference>
<feature type="region of interest" description="Disordered" evidence="1">
    <location>
        <begin position="20"/>
        <end position="39"/>
    </location>
</feature>
<comment type="caution">
    <text evidence="3">The sequence shown here is derived from an EMBL/GenBank/DDBJ whole genome shotgun (WGS) entry which is preliminary data.</text>
</comment>
<feature type="signal peptide" evidence="2">
    <location>
        <begin position="1"/>
        <end position="24"/>
    </location>
</feature>
<evidence type="ECO:0000313" key="4">
    <source>
        <dbReference type="Proteomes" id="UP000717981"/>
    </source>
</evidence>
<feature type="compositionally biased region" description="Low complexity" evidence="1">
    <location>
        <begin position="24"/>
        <end position="35"/>
    </location>
</feature>
<gene>
    <name evidence="3" type="ORF">CR938_00820</name>
</gene>
<proteinExistence type="predicted"/>
<feature type="chain" id="PRO_5037732661" description="Secreted protein" evidence="2">
    <location>
        <begin position="25"/>
        <end position="114"/>
    </location>
</feature>
<dbReference type="PROSITE" id="PS51257">
    <property type="entry name" value="PROKAR_LIPOPROTEIN"/>
    <property type="match status" value="1"/>
</dbReference>
<keyword evidence="2" id="KW-0732">Signal</keyword>
<sequence length="114" mass="11439">MKHAVIALLLVLAGCAAPPPAAPAGPAAPASPLAPDRSCRSDADCVVKNVGNCCGAMPACVHRDAAVDPAAVQAQCRADGRMDVCGFPEIGGCRCVQGRCQALPARYDPNASGN</sequence>
<name>A0A921P4S2_9GAMM</name>
<reference evidence="3" key="1">
    <citation type="submission" date="2017-10" db="EMBL/GenBank/DDBJ databases">
        <title>Whole genome sequencing of members of genus Pseudoxanthomonas.</title>
        <authorList>
            <person name="Kumar S."/>
            <person name="Bansal K."/>
            <person name="Kaur A."/>
            <person name="Patil P."/>
            <person name="Sharma S."/>
            <person name="Patil P.B."/>
        </authorList>
    </citation>
    <scope>NUCLEOTIDE SEQUENCE</scope>
    <source>
        <strain evidence="3">DSM 22914</strain>
    </source>
</reference>
<keyword evidence="4" id="KW-1185">Reference proteome</keyword>
<evidence type="ECO:0000256" key="1">
    <source>
        <dbReference type="SAM" id="MobiDB-lite"/>
    </source>
</evidence>
<evidence type="ECO:0000256" key="2">
    <source>
        <dbReference type="SAM" id="SignalP"/>
    </source>
</evidence>
<organism evidence="3 4">
    <name type="scientific">Pseudoxanthomonas taiwanensis</name>
    <dbReference type="NCBI Taxonomy" id="176598"/>
    <lineage>
        <taxon>Bacteria</taxon>
        <taxon>Pseudomonadati</taxon>
        <taxon>Pseudomonadota</taxon>
        <taxon>Gammaproteobacteria</taxon>
        <taxon>Lysobacterales</taxon>
        <taxon>Lysobacteraceae</taxon>
        <taxon>Pseudoxanthomonas</taxon>
    </lineage>
</organism>
<dbReference type="Proteomes" id="UP000717981">
    <property type="component" value="Unassembled WGS sequence"/>
</dbReference>